<sequence length="843" mass="90480">IDPATSARNSDSAADDTGQPVLPESAPTVSDVDSGTLVVAQCSAVKSSATASCALLPLLSRLSSLSIVPAGNQDADEEPHSTRMSRQTNLSSDSLAQLCRRYALAARRESAAAVTVAAFCSRRQQQHPVAADPLRRISKPSRLLRRPSRRKLQQQQHRLHCQLSRNPSCTILVSTTAIAELLLSNQHLAQLSSAWMRDRNIRLFGLDKPTTAARLALEAPPAAPAAAPSEPASASDSSVSTAASDSTAEQASLLASAGVGEASTYSTERCRLVGDAYPDLTVYELASYFDELVRLPKKMSSQAETVSGPMSDPLDAVLVSVDPMQLATWQEAGGESADSVETDEDQQTSSRDAPFPIDAGINSKLVLWSGDLATLKATAIVNVSNETMSDRNPLSVRILDLGGPALQQEAESALYNSTRAVLEQVLDRGLDTLGLAPIHSIKRGYPPEEGAHLILRCLRRFLERHGDGLSRLVLATSDQNGACYPELAALYFPRRPAELRQSKIALAGANLGGLMGEPVHQGRGIRIAANPLGEQRDCSRESSPSPPPSEAAMGDQIETAVAATASVLAGYGAEQDSGLAVSGVGSHAFARMEQNPDSDASRWQKRVGSCSGGGGAGVGKGAGGSGRVNAGGRRQSADVIRADQVLSSERRYDRWLRRARQQDLSRLRAARCLFHSGHDVHGRPVIVVIGSRMPPLAQRNYEDLALLVLSVLEPLVGQPYVLLYAHCGYDALPHSAFLKELRDLLTGDPRWSSNLACLIHLHADRRTRMFWWWFARFTAPGLCQQFADCLQEVFHLVGPDQLDLPDSVYELDRRVAKETKIIGTVGKPAIAEPARSPDEAEGL</sequence>
<feature type="region of interest" description="Disordered" evidence="1">
    <location>
        <begin position="530"/>
        <end position="553"/>
    </location>
</feature>
<feature type="compositionally biased region" description="Gly residues" evidence="1">
    <location>
        <begin position="610"/>
        <end position="626"/>
    </location>
</feature>
<proteinExistence type="predicted"/>
<dbReference type="InterPro" id="IPR036865">
    <property type="entry name" value="CRAL-TRIO_dom_sf"/>
</dbReference>
<feature type="region of interest" description="Disordered" evidence="1">
    <location>
        <begin position="330"/>
        <end position="354"/>
    </location>
</feature>
<evidence type="ECO:0000256" key="1">
    <source>
        <dbReference type="SAM" id="MobiDB-lite"/>
    </source>
</evidence>
<dbReference type="Gene3D" id="3.40.220.10">
    <property type="entry name" value="Leucine Aminopeptidase, subunit E, domain 1"/>
    <property type="match status" value="2"/>
</dbReference>
<name>A0A1I8IL31_9PLAT</name>
<dbReference type="Gene3D" id="3.40.525.10">
    <property type="entry name" value="CRAL-TRIO lipid binding domain"/>
    <property type="match status" value="1"/>
</dbReference>
<dbReference type="PROSITE" id="PS51154">
    <property type="entry name" value="MACRO"/>
    <property type="match status" value="1"/>
</dbReference>
<feature type="compositionally biased region" description="Polar residues" evidence="1">
    <location>
        <begin position="1"/>
        <end position="12"/>
    </location>
</feature>
<dbReference type="Pfam" id="PF13716">
    <property type="entry name" value="CRAL_TRIO_2"/>
    <property type="match status" value="1"/>
</dbReference>
<organism evidence="3 4">
    <name type="scientific">Macrostomum lignano</name>
    <dbReference type="NCBI Taxonomy" id="282301"/>
    <lineage>
        <taxon>Eukaryota</taxon>
        <taxon>Metazoa</taxon>
        <taxon>Spiralia</taxon>
        <taxon>Lophotrochozoa</taxon>
        <taxon>Platyhelminthes</taxon>
        <taxon>Rhabditophora</taxon>
        <taxon>Macrostomorpha</taxon>
        <taxon>Macrostomida</taxon>
        <taxon>Macrostomidae</taxon>
        <taxon>Macrostomum</taxon>
    </lineage>
</organism>
<feature type="domain" description="Macro" evidence="2">
    <location>
        <begin position="352"/>
        <end position="492"/>
    </location>
</feature>
<accession>A0A1I8IL31</accession>
<dbReference type="InterPro" id="IPR001251">
    <property type="entry name" value="CRAL-TRIO_dom"/>
</dbReference>
<evidence type="ECO:0000313" key="3">
    <source>
        <dbReference type="Proteomes" id="UP000095280"/>
    </source>
</evidence>
<keyword evidence="3" id="KW-1185">Reference proteome</keyword>
<dbReference type="InterPro" id="IPR002589">
    <property type="entry name" value="Macro_dom"/>
</dbReference>
<dbReference type="InterPro" id="IPR043472">
    <property type="entry name" value="Macro_dom-like"/>
</dbReference>
<feature type="region of interest" description="Disordered" evidence="1">
    <location>
        <begin position="70"/>
        <end position="89"/>
    </location>
</feature>
<reference evidence="4" key="1">
    <citation type="submission" date="2016-11" db="UniProtKB">
        <authorList>
            <consortium name="WormBaseParasite"/>
        </authorList>
    </citation>
    <scope>IDENTIFICATION</scope>
</reference>
<feature type="region of interest" description="Disordered" evidence="1">
    <location>
        <begin position="219"/>
        <end position="244"/>
    </location>
</feature>
<dbReference type="WBParaSite" id="maker-uti_cns_0013533-snap-gene-0.2-mRNA-1">
    <property type="protein sequence ID" value="maker-uti_cns_0013533-snap-gene-0.2-mRNA-1"/>
    <property type="gene ID" value="maker-uti_cns_0013533-snap-gene-0.2"/>
</dbReference>
<dbReference type="AlphaFoldDB" id="A0A1I8IL31"/>
<dbReference type="SUPFAM" id="SSF52949">
    <property type="entry name" value="Macro domain-like"/>
    <property type="match status" value="1"/>
</dbReference>
<evidence type="ECO:0000259" key="2">
    <source>
        <dbReference type="PROSITE" id="PS51154"/>
    </source>
</evidence>
<protein>
    <submittedName>
        <fullName evidence="4">Macro domain-containing protein</fullName>
    </submittedName>
</protein>
<feature type="region of interest" description="Disordered" evidence="1">
    <location>
        <begin position="593"/>
        <end position="635"/>
    </location>
</feature>
<evidence type="ECO:0000313" key="4">
    <source>
        <dbReference type="WBParaSite" id="maker-uti_cns_0013533-snap-gene-0.2-mRNA-1"/>
    </source>
</evidence>
<feature type="region of interest" description="Disordered" evidence="1">
    <location>
        <begin position="1"/>
        <end position="30"/>
    </location>
</feature>
<dbReference type="PANTHER" id="PTHR11106">
    <property type="entry name" value="GANGLIOSIDE INDUCED DIFFERENTIATION ASSOCIATED PROTEIN 2-RELATED"/>
    <property type="match status" value="1"/>
</dbReference>
<dbReference type="Proteomes" id="UP000095280">
    <property type="component" value="Unplaced"/>
</dbReference>
<dbReference type="PANTHER" id="PTHR11106:SF72">
    <property type="entry name" value="GANGLIOSIDE-INDUCED DIFFERENTIATION-ASSOCIATED PROTEIN 2"/>
    <property type="match status" value="1"/>
</dbReference>